<comment type="caution">
    <text evidence="1">The sequence shown here is derived from an EMBL/GenBank/DDBJ whole genome shotgun (WGS) entry which is preliminary data.</text>
</comment>
<protein>
    <submittedName>
        <fullName evidence="1">Uncharacterized protein</fullName>
    </submittedName>
</protein>
<accession>A0ABR0AW47</accession>
<evidence type="ECO:0000313" key="2">
    <source>
        <dbReference type="Proteomes" id="UP001234178"/>
    </source>
</evidence>
<organism evidence="1 2">
    <name type="scientific">Daphnia magna</name>
    <dbReference type="NCBI Taxonomy" id="35525"/>
    <lineage>
        <taxon>Eukaryota</taxon>
        <taxon>Metazoa</taxon>
        <taxon>Ecdysozoa</taxon>
        <taxon>Arthropoda</taxon>
        <taxon>Crustacea</taxon>
        <taxon>Branchiopoda</taxon>
        <taxon>Diplostraca</taxon>
        <taxon>Cladocera</taxon>
        <taxon>Anomopoda</taxon>
        <taxon>Daphniidae</taxon>
        <taxon>Daphnia</taxon>
    </lineage>
</organism>
<name>A0ABR0AW47_9CRUS</name>
<dbReference type="EMBL" id="JAOYFB010000039">
    <property type="protein sequence ID" value="KAK4029264.1"/>
    <property type="molecule type" value="Genomic_DNA"/>
</dbReference>
<sequence length="127" mass="14567">MPFASMLPRYCLFVLSVFREIAELKAIALRESVIEVTPTYLMSNIFVTLRTTNYLANNILRDSGCCEKLAPMVIVLTPLTFIAIKVNAFYHASNQSFFDHCFHIFLLLDFLQFLIPICPKRQDVEAV</sequence>
<gene>
    <name evidence="1" type="ORF">OUZ56_022271</name>
</gene>
<reference evidence="1 2" key="1">
    <citation type="journal article" date="2023" name="Nucleic Acids Res.">
        <title>The hologenome of Daphnia magna reveals possible DNA methylation and microbiome-mediated evolution of the host genome.</title>
        <authorList>
            <person name="Chaturvedi A."/>
            <person name="Li X."/>
            <person name="Dhandapani V."/>
            <person name="Marshall H."/>
            <person name="Kissane S."/>
            <person name="Cuenca-Cambronero M."/>
            <person name="Asole G."/>
            <person name="Calvet F."/>
            <person name="Ruiz-Romero M."/>
            <person name="Marangio P."/>
            <person name="Guigo R."/>
            <person name="Rago D."/>
            <person name="Mirbahai L."/>
            <person name="Eastwood N."/>
            <person name="Colbourne J.K."/>
            <person name="Zhou J."/>
            <person name="Mallon E."/>
            <person name="Orsini L."/>
        </authorList>
    </citation>
    <scope>NUCLEOTIDE SEQUENCE [LARGE SCALE GENOMIC DNA]</scope>
    <source>
        <strain evidence="1">LRV0_1</strain>
    </source>
</reference>
<proteinExistence type="predicted"/>
<dbReference type="Proteomes" id="UP001234178">
    <property type="component" value="Unassembled WGS sequence"/>
</dbReference>
<evidence type="ECO:0000313" key="1">
    <source>
        <dbReference type="EMBL" id="KAK4029264.1"/>
    </source>
</evidence>
<keyword evidence="2" id="KW-1185">Reference proteome</keyword>